<organism evidence="12 13">
    <name type="scientific">Rubroshorea leprosula</name>
    <dbReference type="NCBI Taxonomy" id="152421"/>
    <lineage>
        <taxon>Eukaryota</taxon>
        <taxon>Viridiplantae</taxon>
        <taxon>Streptophyta</taxon>
        <taxon>Embryophyta</taxon>
        <taxon>Tracheophyta</taxon>
        <taxon>Spermatophyta</taxon>
        <taxon>Magnoliopsida</taxon>
        <taxon>eudicotyledons</taxon>
        <taxon>Gunneridae</taxon>
        <taxon>Pentapetalae</taxon>
        <taxon>rosids</taxon>
        <taxon>malvids</taxon>
        <taxon>Malvales</taxon>
        <taxon>Dipterocarpaceae</taxon>
        <taxon>Rubroshorea</taxon>
    </lineage>
</organism>
<comment type="pathway">
    <text evidence="6">Plant hormone biosynthesis; gibberellin biosynthesis.</text>
</comment>
<evidence type="ECO:0000313" key="13">
    <source>
        <dbReference type="Proteomes" id="UP001054252"/>
    </source>
</evidence>
<proteinExistence type="inferred from homology"/>
<dbReference type="PROSITE" id="PS51471">
    <property type="entry name" value="FE2OG_OXY"/>
    <property type="match status" value="1"/>
</dbReference>
<keyword evidence="4 10" id="KW-0560">Oxidoreductase</keyword>
<dbReference type="EC" id="1.14.11.13" evidence="9"/>
<keyword evidence="5 10" id="KW-0408">Iron</keyword>
<evidence type="ECO:0000256" key="9">
    <source>
        <dbReference type="ARBA" id="ARBA00066708"/>
    </source>
</evidence>
<dbReference type="InterPro" id="IPR026992">
    <property type="entry name" value="DIOX_N"/>
</dbReference>
<dbReference type="PANTHER" id="PTHR47990">
    <property type="entry name" value="2-OXOGLUTARATE (2OG) AND FE(II)-DEPENDENT OXYGENASE SUPERFAMILY PROTEIN-RELATED"/>
    <property type="match status" value="1"/>
</dbReference>
<dbReference type="AlphaFoldDB" id="A0AAV5LKB2"/>
<accession>A0AAV5LKB2</accession>
<name>A0AAV5LKB2_9ROSI</name>
<dbReference type="GO" id="GO:0045543">
    <property type="term" value="F:gibberellin 2-beta-dioxygenase activity"/>
    <property type="evidence" value="ECO:0007669"/>
    <property type="project" value="UniProtKB-EC"/>
</dbReference>
<evidence type="ECO:0000256" key="10">
    <source>
        <dbReference type="RuleBase" id="RU003682"/>
    </source>
</evidence>
<dbReference type="Proteomes" id="UP001054252">
    <property type="component" value="Unassembled WGS sequence"/>
</dbReference>
<keyword evidence="2 10" id="KW-0479">Metal-binding</keyword>
<comment type="pathway">
    <text evidence="1">Hormone biosynthesis.</text>
</comment>
<evidence type="ECO:0000256" key="4">
    <source>
        <dbReference type="ARBA" id="ARBA00023002"/>
    </source>
</evidence>
<evidence type="ECO:0000256" key="2">
    <source>
        <dbReference type="ARBA" id="ARBA00022723"/>
    </source>
</evidence>
<dbReference type="Pfam" id="PF03171">
    <property type="entry name" value="2OG-FeII_Oxy"/>
    <property type="match status" value="1"/>
</dbReference>
<reference evidence="12 13" key="1">
    <citation type="journal article" date="2021" name="Commun. Biol.">
        <title>The genome of Shorea leprosula (Dipterocarpaceae) highlights the ecological relevance of drought in aseasonal tropical rainforests.</title>
        <authorList>
            <person name="Ng K.K.S."/>
            <person name="Kobayashi M.J."/>
            <person name="Fawcett J.A."/>
            <person name="Hatakeyama M."/>
            <person name="Paape T."/>
            <person name="Ng C.H."/>
            <person name="Ang C.C."/>
            <person name="Tnah L.H."/>
            <person name="Lee C.T."/>
            <person name="Nishiyama T."/>
            <person name="Sese J."/>
            <person name="O'Brien M.J."/>
            <person name="Copetti D."/>
            <person name="Mohd Noor M.I."/>
            <person name="Ong R.C."/>
            <person name="Putra M."/>
            <person name="Sireger I.Z."/>
            <person name="Indrioko S."/>
            <person name="Kosugi Y."/>
            <person name="Izuno A."/>
            <person name="Isagi Y."/>
            <person name="Lee S.L."/>
            <person name="Shimizu K.K."/>
        </authorList>
    </citation>
    <scope>NUCLEOTIDE SEQUENCE [LARGE SCALE GENOMIC DNA]</scope>
    <source>
        <strain evidence="12">214</strain>
    </source>
</reference>
<evidence type="ECO:0000256" key="6">
    <source>
        <dbReference type="ARBA" id="ARBA00037909"/>
    </source>
</evidence>
<dbReference type="GO" id="GO:0046872">
    <property type="term" value="F:metal ion binding"/>
    <property type="evidence" value="ECO:0007669"/>
    <property type="project" value="UniProtKB-KW"/>
</dbReference>
<keyword evidence="13" id="KW-1185">Reference proteome</keyword>
<evidence type="ECO:0000313" key="12">
    <source>
        <dbReference type="EMBL" id="GKV37865.1"/>
    </source>
</evidence>
<dbReference type="InterPro" id="IPR005123">
    <property type="entry name" value="Oxoglu/Fe-dep_dioxygenase_dom"/>
</dbReference>
<dbReference type="InterPro" id="IPR027443">
    <property type="entry name" value="IPNS-like_sf"/>
</dbReference>
<evidence type="ECO:0000256" key="8">
    <source>
        <dbReference type="ARBA" id="ARBA00061282"/>
    </source>
</evidence>
<dbReference type="Pfam" id="PF14226">
    <property type="entry name" value="DIOX_N"/>
    <property type="match status" value="1"/>
</dbReference>
<dbReference type="FunFam" id="2.60.120.330:FF:000025">
    <property type="entry name" value="Gibberellin 2-beta-dioxygenase 2"/>
    <property type="match status" value="1"/>
</dbReference>
<dbReference type="SUPFAM" id="SSF51197">
    <property type="entry name" value="Clavaminate synthase-like"/>
    <property type="match status" value="1"/>
</dbReference>
<keyword evidence="3" id="KW-0223">Dioxygenase</keyword>
<protein>
    <recommendedName>
        <fullName evidence="9">gibberellin 2beta-dioxygenase</fullName>
        <ecNumber evidence="9">1.14.11.13</ecNumber>
    </recommendedName>
</protein>
<comment type="similarity">
    <text evidence="8">Belongs to the iron/ascorbate-dependent oxidoreductase family. GA2OX subfamily.</text>
</comment>
<evidence type="ECO:0000259" key="11">
    <source>
        <dbReference type="PROSITE" id="PS51471"/>
    </source>
</evidence>
<comment type="caution">
    <text evidence="12">The sequence shown here is derived from an EMBL/GenBank/DDBJ whole genome shotgun (WGS) entry which is preliminary data.</text>
</comment>
<dbReference type="InterPro" id="IPR050231">
    <property type="entry name" value="Iron_ascorbate_oxido_reductase"/>
</dbReference>
<comment type="catalytic activity">
    <reaction evidence="7">
        <text>gibberellin A1 + 2-oxoglutarate + O2 = gibberellin A8 + succinate + CO2</text>
        <dbReference type="Rhea" id="RHEA:15005"/>
        <dbReference type="ChEBI" id="CHEBI:15379"/>
        <dbReference type="ChEBI" id="CHEBI:16526"/>
        <dbReference type="ChEBI" id="CHEBI:16810"/>
        <dbReference type="ChEBI" id="CHEBI:30031"/>
        <dbReference type="ChEBI" id="CHEBI:58524"/>
        <dbReference type="ChEBI" id="CHEBI:58594"/>
        <dbReference type="EC" id="1.14.11.13"/>
    </reaction>
</comment>
<evidence type="ECO:0000256" key="1">
    <source>
        <dbReference type="ARBA" id="ARBA00004972"/>
    </source>
</evidence>
<evidence type="ECO:0000256" key="5">
    <source>
        <dbReference type="ARBA" id="ARBA00023004"/>
    </source>
</evidence>
<dbReference type="Gene3D" id="2.60.120.330">
    <property type="entry name" value="B-lactam Antibiotic, Isopenicillin N Synthase, Chain"/>
    <property type="match status" value="1"/>
</dbReference>
<dbReference type="InterPro" id="IPR044861">
    <property type="entry name" value="IPNS-like_FE2OG_OXY"/>
</dbReference>
<evidence type="ECO:0000256" key="7">
    <source>
        <dbReference type="ARBA" id="ARBA00052204"/>
    </source>
</evidence>
<dbReference type="EMBL" id="BPVZ01000125">
    <property type="protein sequence ID" value="GKV37865.1"/>
    <property type="molecule type" value="Genomic_DNA"/>
</dbReference>
<evidence type="ECO:0000256" key="3">
    <source>
        <dbReference type="ARBA" id="ARBA00022964"/>
    </source>
</evidence>
<dbReference type="GO" id="GO:0009685">
    <property type="term" value="P:gibberellin metabolic process"/>
    <property type="evidence" value="ECO:0007669"/>
    <property type="project" value="UniProtKB-ARBA"/>
</dbReference>
<feature type="domain" description="Fe2OG dioxygenase" evidence="11">
    <location>
        <begin position="169"/>
        <end position="274"/>
    </location>
</feature>
<sequence>MVVASSNPIIKLEKVQPVELPIIDLSRERSEVSKQIVKACEEYGFFKVINHGVAEDIITGMEEEALNFFRKPPPEKQKAGPANPYGYGCKNIGFNGDVGELEYLLLHTNPVSISQNSISISNDPNKFRTITTAYIESVKELACEILELMGEGLCVTDASVWSRMIRDDDSDSLFRLNHYPPSDLLQGDDDLQVGFGEHTDPQILTMLRSNDVGGLQISVHDGMWVPVPPDPNAFCVNVGDVLQAMTNGRFLSVRHRALTNSSRPRMSMAYFGAPPLHARVEALPEMLTGNGASLYRPFTWAEYKKAAYTRRLRDSRLEFFRACGEDHDGVA</sequence>
<gene>
    <name evidence="12" type="ORF">SLEP1_g45837</name>
</gene>